<keyword evidence="1" id="KW-0812">Transmembrane</keyword>
<feature type="transmembrane region" description="Helical" evidence="1">
    <location>
        <begin position="136"/>
        <end position="157"/>
    </location>
</feature>
<keyword evidence="4" id="KW-1185">Reference proteome</keyword>
<dbReference type="Proteomes" id="UP000187526">
    <property type="component" value="Unassembled WGS sequence"/>
</dbReference>
<reference evidence="3 4" key="1">
    <citation type="submission" date="2016-10" db="EMBL/GenBank/DDBJ databases">
        <title>Alkaliphiles isolated from bioreactors.</title>
        <authorList>
            <person name="Salah Z."/>
            <person name="Rout S.P."/>
            <person name="Humphreys P.N."/>
        </authorList>
    </citation>
    <scope>NUCLEOTIDE SEQUENCE [LARGE SCALE GENOMIC DNA]</scope>
    <source>
        <strain evidence="3 4">ZS02</strain>
    </source>
</reference>
<feature type="transmembrane region" description="Helical" evidence="1">
    <location>
        <begin position="6"/>
        <end position="27"/>
    </location>
</feature>
<dbReference type="Pfam" id="PF12158">
    <property type="entry name" value="DUF3592"/>
    <property type="match status" value="1"/>
</dbReference>
<comment type="caution">
    <text evidence="3">The sequence shown here is derived from an EMBL/GenBank/DDBJ whole genome shotgun (WGS) entry which is preliminary data.</text>
</comment>
<dbReference type="RefSeq" id="WP_076092985.1">
    <property type="nucleotide sequence ID" value="NZ_MTHD01000002.1"/>
</dbReference>
<dbReference type="STRING" id="418702.BJN45_05625"/>
<evidence type="ECO:0000259" key="2">
    <source>
        <dbReference type="Pfam" id="PF12158"/>
    </source>
</evidence>
<gene>
    <name evidence="3" type="ORF">BJN45_05625</name>
</gene>
<evidence type="ECO:0000256" key="1">
    <source>
        <dbReference type="SAM" id="Phobius"/>
    </source>
</evidence>
<accession>A0A1R1I7I0</accession>
<feature type="domain" description="DUF3592" evidence="2">
    <location>
        <begin position="50"/>
        <end position="128"/>
    </location>
</feature>
<evidence type="ECO:0000313" key="3">
    <source>
        <dbReference type="EMBL" id="OMG54691.1"/>
    </source>
</evidence>
<sequence length="160" mass="17721">MESSSPLLLLVGLVFILIGLIFVPVAIKKLRTDRASRSWPQTTATLERTEVMKHVVDRMHKENGPTQRISYSALLSYRYEINGQSYTAQHGEAADDTSHAARLAAAHQIGETRSIYYNPQAPEHYLIELEPSYSGLYWLLPALAFAGFGSLVIWVGGSAS</sequence>
<evidence type="ECO:0000313" key="4">
    <source>
        <dbReference type="Proteomes" id="UP000187526"/>
    </source>
</evidence>
<dbReference type="AlphaFoldDB" id="A0A1R1I7I0"/>
<keyword evidence="1" id="KW-1133">Transmembrane helix</keyword>
<name>A0A1R1I7I0_9RHOO</name>
<proteinExistence type="predicted"/>
<dbReference type="InterPro" id="IPR021994">
    <property type="entry name" value="DUF3592"/>
</dbReference>
<organism evidence="3 4">
    <name type="scientific">Azonexus hydrophilus</name>
    <dbReference type="NCBI Taxonomy" id="418702"/>
    <lineage>
        <taxon>Bacteria</taxon>
        <taxon>Pseudomonadati</taxon>
        <taxon>Pseudomonadota</taxon>
        <taxon>Betaproteobacteria</taxon>
        <taxon>Rhodocyclales</taxon>
        <taxon>Azonexaceae</taxon>
        <taxon>Azonexus</taxon>
    </lineage>
</organism>
<dbReference type="EMBL" id="MTHD01000002">
    <property type="protein sequence ID" value="OMG54691.1"/>
    <property type="molecule type" value="Genomic_DNA"/>
</dbReference>
<keyword evidence="1" id="KW-0472">Membrane</keyword>
<dbReference type="OrthoDB" id="5381784at2"/>
<protein>
    <recommendedName>
        <fullName evidence="2">DUF3592 domain-containing protein</fullName>
    </recommendedName>
</protein>